<gene>
    <name evidence="5" type="ORF">BA724_05240</name>
</gene>
<dbReference type="InterPro" id="IPR046335">
    <property type="entry name" value="LacI/GalR-like_sensor"/>
</dbReference>
<dbReference type="CDD" id="cd01392">
    <property type="entry name" value="HTH_LacI"/>
    <property type="match status" value="1"/>
</dbReference>
<keyword evidence="2" id="KW-0238">DNA-binding</keyword>
<dbReference type="PROSITE" id="PS50932">
    <property type="entry name" value="HTH_LACI_2"/>
    <property type="match status" value="1"/>
</dbReference>
<dbReference type="GO" id="GO:0003700">
    <property type="term" value="F:DNA-binding transcription factor activity"/>
    <property type="evidence" value="ECO:0007669"/>
    <property type="project" value="TreeGrafter"/>
</dbReference>
<evidence type="ECO:0000313" key="6">
    <source>
        <dbReference type="Proteomes" id="UP000095658"/>
    </source>
</evidence>
<dbReference type="Proteomes" id="UP000095658">
    <property type="component" value="Unassembled WGS sequence"/>
</dbReference>
<dbReference type="PANTHER" id="PTHR30146">
    <property type="entry name" value="LACI-RELATED TRANSCRIPTIONAL REPRESSOR"/>
    <property type="match status" value="1"/>
</dbReference>
<accession>A0A1E7DNL8</accession>
<evidence type="ECO:0000256" key="1">
    <source>
        <dbReference type="ARBA" id="ARBA00023015"/>
    </source>
</evidence>
<dbReference type="Gene3D" id="1.10.260.40">
    <property type="entry name" value="lambda repressor-like DNA-binding domains"/>
    <property type="match status" value="1"/>
</dbReference>
<sequence length="329" mass="36315">MAITIKDIARAAGVSYSTVSKALNDSPLVQPKTKEKIHQVARKMGYEPNFAAQQLVSKQSKTIGLIWPTLERTAYSTLVTQLNNEIKKQGFSMILSVNPADSSLELFKRCHVDGAIIFDEGNSVPSPITAPFPVVSYGAGWQDHFSLIDVNYQAAMFKAVDYLQQLGHHSITFIGDFSPLDSHQKEKYIGFQQAMNHFNLPVHQQSFINSAGLEWYDGYQATKRMLQGSSRPSAVVGASYDISAGVVRAIRETNLIIPKDISIVGYDNIPQMSTLEVPLTSVGVPVELIAEQIVSLLFKQLETDSAEQVTKKLEPVLTERNSCARVNNP</sequence>
<keyword evidence="3" id="KW-0804">Transcription</keyword>
<dbReference type="SUPFAM" id="SSF47413">
    <property type="entry name" value="lambda repressor-like DNA-binding domains"/>
    <property type="match status" value="1"/>
</dbReference>
<dbReference type="STRING" id="1714016.BA724_05240"/>
<organism evidence="5 6">
    <name type="scientific">Domibacillus iocasae</name>
    <dbReference type="NCBI Taxonomy" id="1714016"/>
    <lineage>
        <taxon>Bacteria</taxon>
        <taxon>Bacillati</taxon>
        <taxon>Bacillota</taxon>
        <taxon>Bacilli</taxon>
        <taxon>Bacillales</taxon>
        <taxon>Bacillaceae</taxon>
        <taxon>Domibacillus</taxon>
    </lineage>
</organism>
<proteinExistence type="predicted"/>
<dbReference type="Gene3D" id="3.40.50.2300">
    <property type="match status" value="2"/>
</dbReference>
<feature type="domain" description="HTH lacI-type" evidence="4">
    <location>
        <begin position="3"/>
        <end position="57"/>
    </location>
</feature>
<dbReference type="InterPro" id="IPR000843">
    <property type="entry name" value="HTH_LacI"/>
</dbReference>
<dbReference type="InterPro" id="IPR028082">
    <property type="entry name" value="Peripla_BP_I"/>
</dbReference>
<keyword evidence="6" id="KW-1185">Reference proteome</keyword>
<dbReference type="OrthoDB" id="2528004at2"/>
<protein>
    <submittedName>
        <fullName evidence="5">Transcriptional regulator</fullName>
    </submittedName>
</protein>
<dbReference type="AlphaFoldDB" id="A0A1E7DNL8"/>
<dbReference type="PANTHER" id="PTHR30146:SF109">
    <property type="entry name" value="HTH-TYPE TRANSCRIPTIONAL REGULATOR GALS"/>
    <property type="match status" value="1"/>
</dbReference>
<evidence type="ECO:0000313" key="5">
    <source>
        <dbReference type="EMBL" id="OES44686.1"/>
    </source>
</evidence>
<dbReference type="Pfam" id="PF13377">
    <property type="entry name" value="Peripla_BP_3"/>
    <property type="match status" value="1"/>
</dbReference>
<comment type="caution">
    <text evidence="5">The sequence shown here is derived from an EMBL/GenBank/DDBJ whole genome shotgun (WGS) entry which is preliminary data.</text>
</comment>
<dbReference type="EMBL" id="MAMP01000021">
    <property type="protein sequence ID" value="OES44686.1"/>
    <property type="molecule type" value="Genomic_DNA"/>
</dbReference>
<evidence type="ECO:0000256" key="3">
    <source>
        <dbReference type="ARBA" id="ARBA00023163"/>
    </source>
</evidence>
<dbReference type="SMART" id="SM00354">
    <property type="entry name" value="HTH_LACI"/>
    <property type="match status" value="1"/>
</dbReference>
<evidence type="ECO:0000256" key="2">
    <source>
        <dbReference type="ARBA" id="ARBA00023125"/>
    </source>
</evidence>
<dbReference type="InterPro" id="IPR010982">
    <property type="entry name" value="Lambda_DNA-bd_dom_sf"/>
</dbReference>
<dbReference type="Pfam" id="PF00356">
    <property type="entry name" value="LacI"/>
    <property type="match status" value="1"/>
</dbReference>
<keyword evidence="1" id="KW-0805">Transcription regulation</keyword>
<dbReference type="RefSeq" id="WP_069938309.1">
    <property type="nucleotide sequence ID" value="NZ_MAMP01000021.1"/>
</dbReference>
<dbReference type="SUPFAM" id="SSF53822">
    <property type="entry name" value="Periplasmic binding protein-like I"/>
    <property type="match status" value="1"/>
</dbReference>
<name>A0A1E7DNL8_9BACI</name>
<reference evidence="5 6" key="1">
    <citation type="submission" date="2016-06" db="EMBL/GenBank/DDBJ databases">
        <title>Domibacillus iocasae genome sequencing.</title>
        <authorList>
            <person name="Verma A."/>
            <person name="Pal Y."/>
            <person name="Ojha A.K."/>
            <person name="Krishnamurthi S."/>
        </authorList>
    </citation>
    <scope>NUCLEOTIDE SEQUENCE [LARGE SCALE GENOMIC DNA]</scope>
    <source>
        <strain evidence="5 6">DSM 29979</strain>
    </source>
</reference>
<evidence type="ECO:0000259" key="4">
    <source>
        <dbReference type="PROSITE" id="PS50932"/>
    </source>
</evidence>
<dbReference type="GO" id="GO:0000976">
    <property type="term" value="F:transcription cis-regulatory region binding"/>
    <property type="evidence" value="ECO:0007669"/>
    <property type="project" value="TreeGrafter"/>
</dbReference>
<dbReference type="PRINTS" id="PR00036">
    <property type="entry name" value="HTHLACI"/>
</dbReference>
<dbReference type="PROSITE" id="PS00356">
    <property type="entry name" value="HTH_LACI_1"/>
    <property type="match status" value="1"/>
</dbReference>